<feature type="compositionally biased region" description="Basic and acidic residues" evidence="1">
    <location>
        <begin position="90"/>
        <end position="104"/>
    </location>
</feature>
<feature type="region of interest" description="Disordered" evidence="1">
    <location>
        <begin position="88"/>
        <end position="144"/>
    </location>
</feature>
<proteinExistence type="predicted"/>
<feature type="compositionally biased region" description="Polar residues" evidence="1">
    <location>
        <begin position="109"/>
        <end position="118"/>
    </location>
</feature>
<gene>
    <name evidence="3" type="ORF">BdWA1_001693</name>
    <name evidence="2" type="ORF">BdWA1_003621</name>
</gene>
<protein>
    <submittedName>
        <fullName evidence="3">Uncharacterized protein</fullName>
    </submittedName>
</protein>
<evidence type="ECO:0000313" key="4">
    <source>
        <dbReference type="Proteomes" id="UP001214638"/>
    </source>
</evidence>
<organism evidence="3 4">
    <name type="scientific">Babesia duncani</name>
    <dbReference type="NCBI Taxonomy" id="323732"/>
    <lineage>
        <taxon>Eukaryota</taxon>
        <taxon>Sar</taxon>
        <taxon>Alveolata</taxon>
        <taxon>Apicomplexa</taxon>
        <taxon>Aconoidasida</taxon>
        <taxon>Piroplasmida</taxon>
        <taxon>Babesiidae</taxon>
        <taxon>Babesia</taxon>
    </lineage>
</organism>
<evidence type="ECO:0000313" key="3">
    <source>
        <dbReference type="EMBL" id="KAK2196447.1"/>
    </source>
</evidence>
<name>A0AAD9PKC6_9APIC</name>
<evidence type="ECO:0000313" key="2">
    <source>
        <dbReference type="EMBL" id="KAK2194903.1"/>
    </source>
</evidence>
<sequence length="323" mass="36619">MYINQNRFVKCPCNSAGCLLNALRKLNLCLNGHKCNFKYRRCIACKLKYDLLQYVEKENQTLLKLEDSVESLTSSDCINKEYLATEDSDMEKREGSKKSPDHKALMNRKISTSQSKSQMPWYPIRSETNREATAPKSKRHKSRKLISRHYSTYPSSIIEIKSLDSNLTCGTVSSMGSLSSKNCTMQNTKNSEAQKSRSKTKMVSPKKQPTIKKVREKSKMDEALGVKPGNVLIDSNGYMGYKFKGTLKVERSNEDGTYSVKFDDMFKCIEYIPDEPISDYEEYPCCCCCCCCDTTIGCCSYEGNSTSPIMAFETDNECCTCCE</sequence>
<dbReference type="RefSeq" id="XP_067803289.1">
    <property type="nucleotide sequence ID" value="XM_067946725.1"/>
</dbReference>
<feature type="compositionally biased region" description="Polar residues" evidence="1">
    <location>
        <begin position="178"/>
        <end position="193"/>
    </location>
</feature>
<evidence type="ECO:0000256" key="1">
    <source>
        <dbReference type="SAM" id="MobiDB-lite"/>
    </source>
</evidence>
<keyword evidence="4" id="KW-1185">Reference proteome</keyword>
<dbReference type="Proteomes" id="UP001214638">
    <property type="component" value="Unassembled WGS sequence"/>
</dbReference>
<dbReference type="EMBL" id="JALLKP010000002">
    <property type="protein sequence ID" value="KAK2196447.1"/>
    <property type="molecule type" value="Genomic_DNA"/>
</dbReference>
<accession>A0AAD9PKC6</accession>
<dbReference type="EMBL" id="JALLKP010000028">
    <property type="protein sequence ID" value="KAK2194903.1"/>
    <property type="molecule type" value="Genomic_DNA"/>
</dbReference>
<dbReference type="KEGG" id="bdw:94335991"/>
<dbReference type="AlphaFoldDB" id="A0AAD9PKC6"/>
<reference evidence="3" key="1">
    <citation type="journal article" date="2023" name="Nat. Microbiol.">
        <title>Babesia duncani multi-omics identifies virulence factors and drug targets.</title>
        <authorList>
            <person name="Singh P."/>
            <person name="Lonardi S."/>
            <person name="Liang Q."/>
            <person name="Vydyam P."/>
            <person name="Khabirova E."/>
            <person name="Fang T."/>
            <person name="Gihaz S."/>
            <person name="Thekkiniath J."/>
            <person name="Munshi M."/>
            <person name="Abel S."/>
            <person name="Ciampossin L."/>
            <person name="Batugedara G."/>
            <person name="Gupta M."/>
            <person name="Lu X.M."/>
            <person name="Lenz T."/>
            <person name="Chakravarty S."/>
            <person name="Cornillot E."/>
            <person name="Hu Y."/>
            <person name="Ma W."/>
            <person name="Gonzalez L.M."/>
            <person name="Sanchez S."/>
            <person name="Estrada K."/>
            <person name="Sanchez-Flores A."/>
            <person name="Montero E."/>
            <person name="Harb O.S."/>
            <person name="Le Roch K.G."/>
            <person name="Mamoun C.B."/>
        </authorList>
    </citation>
    <scope>NUCLEOTIDE SEQUENCE</scope>
    <source>
        <strain evidence="3">WA1</strain>
    </source>
</reference>
<comment type="caution">
    <text evidence="3">The sequence shown here is derived from an EMBL/GenBank/DDBJ whole genome shotgun (WGS) entry which is preliminary data.</text>
</comment>
<dbReference type="GeneID" id="94335991"/>
<feature type="region of interest" description="Disordered" evidence="1">
    <location>
        <begin position="178"/>
        <end position="207"/>
    </location>
</feature>